<feature type="domain" description="Cytochrome c" evidence="6">
    <location>
        <begin position="196"/>
        <end position="312"/>
    </location>
</feature>
<dbReference type="RefSeq" id="WP_078351253.1">
    <property type="nucleotide sequence ID" value="NZ_MBTF01000038.1"/>
</dbReference>
<dbReference type="Gene3D" id="1.10.760.10">
    <property type="entry name" value="Cytochrome c-like domain"/>
    <property type="match status" value="2"/>
</dbReference>
<feature type="domain" description="Cytochrome c" evidence="6">
    <location>
        <begin position="46"/>
        <end position="160"/>
    </location>
</feature>
<feature type="transmembrane region" description="Helical" evidence="5">
    <location>
        <begin position="7"/>
        <end position="30"/>
    </location>
</feature>
<evidence type="ECO:0000256" key="4">
    <source>
        <dbReference type="PROSITE-ProRule" id="PRU00433"/>
    </source>
</evidence>
<keyword evidence="3 4" id="KW-0408">Iron</keyword>
<dbReference type="InterPro" id="IPR009056">
    <property type="entry name" value="Cyt_c-like_dom"/>
</dbReference>
<protein>
    <submittedName>
        <fullName evidence="7">Cytochrome C</fullName>
    </submittedName>
</protein>
<dbReference type="PANTHER" id="PTHR35008:SF8">
    <property type="entry name" value="ALCOHOL DEHYDROGENASE CYTOCHROME C SUBUNIT"/>
    <property type="match status" value="1"/>
</dbReference>
<dbReference type="STRING" id="1792845.BC343_17810"/>
<evidence type="ECO:0000256" key="5">
    <source>
        <dbReference type="SAM" id="Phobius"/>
    </source>
</evidence>
<dbReference type="GO" id="GO:0009055">
    <property type="term" value="F:electron transfer activity"/>
    <property type="evidence" value="ECO:0007669"/>
    <property type="project" value="InterPro"/>
</dbReference>
<keyword evidence="2 4" id="KW-0479">Metal-binding</keyword>
<reference evidence="7 8" key="1">
    <citation type="submission" date="2016-07" db="EMBL/GenBank/DDBJ databases">
        <title>Genomic analysis of zinc-resistant bacterium Mucilaginibacter pedocola TBZ30.</title>
        <authorList>
            <person name="Huang J."/>
            <person name="Tang J."/>
        </authorList>
    </citation>
    <scope>NUCLEOTIDE SEQUENCE [LARGE SCALE GENOMIC DNA]</scope>
    <source>
        <strain evidence="7 8">TBZ30</strain>
    </source>
</reference>
<evidence type="ECO:0000256" key="2">
    <source>
        <dbReference type="ARBA" id="ARBA00022723"/>
    </source>
</evidence>
<keyword evidence="5" id="KW-0812">Transmembrane</keyword>
<keyword evidence="8" id="KW-1185">Reference proteome</keyword>
<organism evidence="7 8">
    <name type="scientific">Mucilaginibacter pedocola</name>
    <dbReference type="NCBI Taxonomy" id="1792845"/>
    <lineage>
        <taxon>Bacteria</taxon>
        <taxon>Pseudomonadati</taxon>
        <taxon>Bacteroidota</taxon>
        <taxon>Sphingobacteriia</taxon>
        <taxon>Sphingobacteriales</taxon>
        <taxon>Sphingobacteriaceae</taxon>
        <taxon>Mucilaginibacter</taxon>
    </lineage>
</organism>
<keyword evidence="5" id="KW-1133">Transmembrane helix</keyword>
<dbReference type="InterPro" id="IPR051459">
    <property type="entry name" value="Cytochrome_c-type_DH"/>
</dbReference>
<dbReference type="Pfam" id="PF00034">
    <property type="entry name" value="Cytochrom_C"/>
    <property type="match status" value="1"/>
</dbReference>
<sequence length="328" mass="36347">MKKFKKWMAYIVIFIVLIVVSAISYVTLALPNVGEPENIKVELTPKRIQRGKYLANHVTVCMDCHSNRKFNEFAGPIDTNILGGGGDKFDAAAGFPGTVYVPNITPFHLKSWTDGELFRAITAGVKKDGSAIFPIMPYTSYGKMDREDIYSIIAYIRTLKPIETKQPERKLDFPLNILVHTMPQKATLGKLPSQADTLKYGQYLVQSAACADCHTKADKGKPVPGFEFAGGNEYGMPGATLRAANITPDVKTGIGSWTKEQFVARFAQYGNGTAKPVAVKPGDFQTIMPWWKYGAMEKKDLEAIYAYLRTVKPVSNNVVKFENKLTSN</sequence>
<dbReference type="AlphaFoldDB" id="A0A1S9P7L6"/>
<accession>A0A1S9P7L6</accession>
<dbReference type="GO" id="GO:0020037">
    <property type="term" value="F:heme binding"/>
    <property type="evidence" value="ECO:0007669"/>
    <property type="project" value="InterPro"/>
</dbReference>
<name>A0A1S9P7L6_9SPHI</name>
<dbReference type="PROSITE" id="PS51007">
    <property type="entry name" value="CYTC"/>
    <property type="match status" value="2"/>
</dbReference>
<gene>
    <name evidence="7" type="ORF">BC343_17810</name>
</gene>
<comment type="caution">
    <text evidence="7">The sequence shown here is derived from an EMBL/GenBank/DDBJ whole genome shotgun (WGS) entry which is preliminary data.</text>
</comment>
<evidence type="ECO:0000256" key="1">
    <source>
        <dbReference type="ARBA" id="ARBA00022617"/>
    </source>
</evidence>
<evidence type="ECO:0000256" key="3">
    <source>
        <dbReference type="ARBA" id="ARBA00023004"/>
    </source>
</evidence>
<dbReference type="Proteomes" id="UP000189739">
    <property type="component" value="Unassembled WGS sequence"/>
</dbReference>
<dbReference type="EMBL" id="MBTF01000038">
    <property type="protein sequence ID" value="OOQ56837.1"/>
    <property type="molecule type" value="Genomic_DNA"/>
</dbReference>
<keyword evidence="5" id="KW-0472">Membrane</keyword>
<proteinExistence type="predicted"/>
<dbReference type="OrthoDB" id="9809720at2"/>
<dbReference type="PANTHER" id="PTHR35008">
    <property type="entry name" value="BLL4482 PROTEIN-RELATED"/>
    <property type="match status" value="1"/>
</dbReference>
<keyword evidence="1 4" id="KW-0349">Heme</keyword>
<dbReference type="GO" id="GO:0046872">
    <property type="term" value="F:metal ion binding"/>
    <property type="evidence" value="ECO:0007669"/>
    <property type="project" value="UniProtKB-KW"/>
</dbReference>
<dbReference type="SUPFAM" id="SSF46626">
    <property type="entry name" value="Cytochrome c"/>
    <property type="match status" value="2"/>
</dbReference>
<dbReference type="InterPro" id="IPR036909">
    <property type="entry name" value="Cyt_c-like_dom_sf"/>
</dbReference>
<evidence type="ECO:0000313" key="8">
    <source>
        <dbReference type="Proteomes" id="UP000189739"/>
    </source>
</evidence>
<evidence type="ECO:0000313" key="7">
    <source>
        <dbReference type="EMBL" id="OOQ56837.1"/>
    </source>
</evidence>
<evidence type="ECO:0000259" key="6">
    <source>
        <dbReference type="PROSITE" id="PS51007"/>
    </source>
</evidence>